<organism evidence="2 3">
    <name type="scientific">Volvox africanus</name>
    <dbReference type="NCBI Taxonomy" id="51714"/>
    <lineage>
        <taxon>Eukaryota</taxon>
        <taxon>Viridiplantae</taxon>
        <taxon>Chlorophyta</taxon>
        <taxon>core chlorophytes</taxon>
        <taxon>Chlorophyceae</taxon>
        <taxon>CS clade</taxon>
        <taxon>Chlamydomonadales</taxon>
        <taxon>Volvocaceae</taxon>
        <taxon>Volvox</taxon>
    </lineage>
</organism>
<dbReference type="PANTHER" id="PTHR16128">
    <property type="entry name" value="FAD/NAD(P)-BINDING OXIDOREDUCTASE FAMILY PROTEIN"/>
    <property type="match status" value="1"/>
</dbReference>
<evidence type="ECO:0000313" key="3">
    <source>
        <dbReference type="Proteomes" id="UP000747399"/>
    </source>
</evidence>
<evidence type="ECO:0000313" key="2">
    <source>
        <dbReference type="EMBL" id="GIL53308.1"/>
    </source>
</evidence>
<feature type="compositionally biased region" description="Polar residues" evidence="1">
    <location>
        <begin position="552"/>
        <end position="571"/>
    </location>
</feature>
<feature type="compositionally biased region" description="Gly residues" evidence="1">
    <location>
        <begin position="169"/>
        <end position="185"/>
    </location>
</feature>
<dbReference type="EMBL" id="BNCO01000014">
    <property type="protein sequence ID" value="GIL53308.1"/>
    <property type="molecule type" value="Genomic_DNA"/>
</dbReference>
<proteinExistence type="predicted"/>
<comment type="caution">
    <text evidence="2">The sequence shown here is derived from an EMBL/GenBank/DDBJ whole genome shotgun (WGS) entry which is preliminary data.</text>
</comment>
<evidence type="ECO:0008006" key="4">
    <source>
        <dbReference type="Google" id="ProtNLM"/>
    </source>
</evidence>
<dbReference type="Proteomes" id="UP000747399">
    <property type="component" value="Unassembled WGS sequence"/>
</dbReference>
<evidence type="ECO:0000256" key="1">
    <source>
        <dbReference type="SAM" id="MobiDB-lite"/>
    </source>
</evidence>
<gene>
    <name evidence="2" type="ORF">Vafri_8937</name>
</gene>
<feature type="region of interest" description="Disordered" evidence="1">
    <location>
        <begin position="477"/>
        <end position="612"/>
    </location>
</feature>
<accession>A0A8J4B443</accession>
<name>A0A8J4B443_9CHLO</name>
<feature type="region of interest" description="Disordered" evidence="1">
    <location>
        <begin position="292"/>
        <end position="312"/>
    </location>
</feature>
<dbReference type="SUPFAM" id="SSF51905">
    <property type="entry name" value="FAD/NAD(P)-binding domain"/>
    <property type="match status" value="1"/>
</dbReference>
<sequence>MSTRCGNAIGRVAIVGGGLSGLMCAVKLKQLGLDAVVYDTGKHAVGGRCSSRHVEVGGRQYVVDHSVQAFTAVSERFRRVVSYWQAEGVVAEWEADSVGVLRLAPPSAPSAPPGRGRFTPRSAKEPPLFICPNQGMRGLAEYLARSVAVKRPVWVGRLVRRPAAAMAGSGSGSGSGSGPGDGGQWDLYGAGGRHLGTFDYVVIAHNGKCADQLMATAGLPALHNLLKVRFCPQPMPQQQVMQLCSLWVLMVGFSSPLPVDWQGAFVEGSPVISWAANNTAKIATNRRAQAAAGGGASGAGGGGGNRKGSGAGGSPLEIWTLISTREFGSQHKVPQENIPPDKAREVTEAMLSAFAAAVGLVLPPPQPSYSRVQLWGAAVPMNVLVTDTARGEGPCVLSSDSRVGICGDWLHSPCVEGACLSGLALAEAIQADWQGSRNGRSTGLGAPRFRVVATAGGGSEAAPIGAFASTAGSSNLPVDGSSTVDHSNDGDKSSSNGNCGANGVRSVSTGGGQFPRQGQGAKTLAQRKPPSSPQPEERPQPQFHSQPVRPASAQQGWLRSPPSTARGSRSLNPVPVLTTPTTTTTAPPPPKAIPQPPTRQQQQQHHHHRQPQ</sequence>
<reference evidence="2" key="1">
    <citation type="journal article" date="2021" name="Proc. Natl. Acad. Sci. U.S.A.">
        <title>Three genomes in the algal genus Volvox reveal the fate of a haploid sex-determining region after a transition to homothallism.</title>
        <authorList>
            <person name="Yamamoto K."/>
            <person name="Hamaji T."/>
            <person name="Kawai-Toyooka H."/>
            <person name="Matsuzaki R."/>
            <person name="Takahashi F."/>
            <person name="Nishimura Y."/>
            <person name="Kawachi M."/>
            <person name="Noguchi H."/>
            <person name="Minakuchi Y."/>
            <person name="Umen J.G."/>
            <person name="Toyoda A."/>
            <person name="Nozaki H."/>
        </authorList>
    </citation>
    <scope>NUCLEOTIDE SEQUENCE</scope>
    <source>
        <strain evidence="2">NIES-3780</strain>
    </source>
</reference>
<dbReference type="InterPro" id="IPR036188">
    <property type="entry name" value="FAD/NAD-bd_sf"/>
</dbReference>
<feature type="compositionally biased region" description="Pro residues" evidence="1">
    <location>
        <begin position="586"/>
        <end position="597"/>
    </location>
</feature>
<feature type="compositionally biased region" description="Low complexity" evidence="1">
    <location>
        <begin position="573"/>
        <end position="585"/>
    </location>
</feature>
<dbReference type="Pfam" id="PF13450">
    <property type="entry name" value="NAD_binding_8"/>
    <property type="match status" value="1"/>
</dbReference>
<protein>
    <recommendedName>
        <fullName evidence="4">Amine oxidase domain-containing protein</fullName>
    </recommendedName>
</protein>
<dbReference type="Gene3D" id="3.90.660.10">
    <property type="match status" value="1"/>
</dbReference>
<dbReference type="Gene3D" id="3.50.50.60">
    <property type="entry name" value="FAD/NAD(P)-binding domain"/>
    <property type="match status" value="1"/>
</dbReference>
<feature type="region of interest" description="Disordered" evidence="1">
    <location>
        <begin position="165"/>
        <end position="185"/>
    </location>
</feature>
<dbReference type="AlphaFoldDB" id="A0A8J4B443"/>
<dbReference type="PANTHER" id="PTHR16128:SF5">
    <property type="entry name" value="FAD_NAD(P)-BINDING OXIDOREDUCTASE FAMILY PROTEIN"/>
    <property type="match status" value="1"/>
</dbReference>
<keyword evidence="3" id="KW-1185">Reference proteome</keyword>